<proteinExistence type="inferred from homology"/>
<dbReference type="InterPro" id="IPR017452">
    <property type="entry name" value="GPCR_Rhodpsn_7TM"/>
</dbReference>
<evidence type="ECO:0000256" key="3">
    <source>
        <dbReference type="ARBA" id="ARBA00022989"/>
    </source>
</evidence>
<dbReference type="PRINTS" id="PR00237">
    <property type="entry name" value="GPCRRHODOPSN"/>
</dbReference>
<dbReference type="HOGENOM" id="CLU_009579_8_0_1"/>
<dbReference type="AlphaFoldDB" id="H3A7A5"/>
<comment type="similarity">
    <text evidence="8">Belongs to the chemokine-like receptor (CMKLR) family.</text>
</comment>
<dbReference type="eggNOG" id="KOG3656">
    <property type="taxonomic scope" value="Eukaryota"/>
</dbReference>
<keyword evidence="2 9" id="KW-0812">Transmembrane</keyword>
<evidence type="ECO:0000256" key="2">
    <source>
        <dbReference type="ARBA" id="ARBA00022692"/>
    </source>
</evidence>
<dbReference type="GO" id="GO:0004875">
    <property type="term" value="F:complement receptor activity"/>
    <property type="evidence" value="ECO:0007669"/>
    <property type="project" value="TreeGrafter"/>
</dbReference>
<reference evidence="11" key="2">
    <citation type="submission" date="2025-08" db="UniProtKB">
        <authorList>
            <consortium name="Ensembl"/>
        </authorList>
    </citation>
    <scope>IDENTIFICATION</scope>
</reference>
<gene>
    <name evidence="11" type="primary">LOC102358168</name>
</gene>
<protein>
    <recommendedName>
        <fullName evidence="10">G-protein coupled receptors family 1 profile domain-containing protein</fullName>
    </recommendedName>
</protein>
<feature type="transmembrane region" description="Helical" evidence="9">
    <location>
        <begin position="248"/>
        <end position="273"/>
    </location>
</feature>
<reference evidence="12" key="1">
    <citation type="submission" date="2011-08" db="EMBL/GenBank/DDBJ databases">
        <title>The draft genome of Latimeria chalumnae.</title>
        <authorList>
            <person name="Di Palma F."/>
            <person name="Alfoldi J."/>
            <person name="Johnson J."/>
            <person name="Berlin A."/>
            <person name="Gnerre S."/>
            <person name="Jaffe D."/>
            <person name="MacCallum I."/>
            <person name="Young S."/>
            <person name="Walker B.J."/>
            <person name="Lander E."/>
            <person name="Lindblad-Toh K."/>
        </authorList>
    </citation>
    <scope>NUCLEOTIDE SEQUENCE [LARGE SCALE GENOMIC DNA]</scope>
    <source>
        <strain evidence="12">Wild caught</strain>
    </source>
</reference>
<dbReference type="SUPFAM" id="SSF81321">
    <property type="entry name" value="Family A G protein-coupled receptor-like"/>
    <property type="match status" value="1"/>
</dbReference>
<dbReference type="InParanoid" id="H3A7A5"/>
<dbReference type="Pfam" id="PF00001">
    <property type="entry name" value="7tm_1"/>
    <property type="match status" value="1"/>
</dbReference>
<evidence type="ECO:0000256" key="1">
    <source>
        <dbReference type="ARBA" id="ARBA00004141"/>
    </source>
</evidence>
<dbReference type="Proteomes" id="UP000008672">
    <property type="component" value="Unassembled WGS sequence"/>
</dbReference>
<keyword evidence="12" id="KW-1185">Reference proteome</keyword>
<feature type="transmembrane region" description="Helical" evidence="9">
    <location>
        <begin position="95"/>
        <end position="123"/>
    </location>
</feature>
<feature type="transmembrane region" description="Helical" evidence="9">
    <location>
        <begin position="68"/>
        <end position="89"/>
    </location>
</feature>
<evidence type="ECO:0000256" key="6">
    <source>
        <dbReference type="ARBA" id="ARBA00023170"/>
    </source>
</evidence>
<evidence type="ECO:0000259" key="10">
    <source>
        <dbReference type="PROSITE" id="PS50262"/>
    </source>
</evidence>
<keyword evidence="7" id="KW-0807">Transducer</keyword>
<keyword evidence="5 9" id="KW-0472">Membrane</keyword>
<evidence type="ECO:0000256" key="9">
    <source>
        <dbReference type="SAM" id="Phobius"/>
    </source>
</evidence>
<evidence type="ECO:0000313" key="11">
    <source>
        <dbReference type="Ensembl" id="ENSLACP00000005526.1"/>
    </source>
</evidence>
<dbReference type="GO" id="GO:0005886">
    <property type="term" value="C:plasma membrane"/>
    <property type="evidence" value="ECO:0007669"/>
    <property type="project" value="TreeGrafter"/>
</dbReference>
<feature type="domain" description="G-protein coupled receptors family 1 profile" evidence="10">
    <location>
        <begin position="48"/>
        <end position="303"/>
    </location>
</feature>
<evidence type="ECO:0000256" key="7">
    <source>
        <dbReference type="ARBA" id="ARBA00023224"/>
    </source>
</evidence>
<dbReference type="PRINTS" id="PR00526">
    <property type="entry name" value="FMETLEUPHER"/>
</dbReference>
<evidence type="ECO:0000256" key="8">
    <source>
        <dbReference type="ARBA" id="ARBA00025736"/>
    </source>
</evidence>
<dbReference type="GeneTree" id="ENSGT01020000230438"/>
<organism evidence="11 12">
    <name type="scientific">Latimeria chalumnae</name>
    <name type="common">Coelacanth</name>
    <dbReference type="NCBI Taxonomy" id="7897"/>
    <lineage>
        <taxon>Eukaryota</taxon>
        <taxon>Metazoa</taxon>
        <taxon>Chordata</taxon>
        <taxon>Craniata</taxon>
        <taxon>Vertebrata</taxon>
        <taxon>Euteleostomi</taxon>
        <taxon>Coelacanthiformes</taxon>
        <taxon>Coelacanthidae</taxon>
        <taxon>Latimeria</taxon>
    </lineage>
</organism>
<keyword evidence="4" id="KW-0297">G-protein coupled receptor</keyword>
<dbReference type="InterPro" id="IPR000276">
    <property type="entry name" value="GPCR_Rhodpsn"/>
</dbReference>
<dbReference type="Gene3D" id="1.20.1070.10">
    <property type="entry name" value="Rhodopsin 7-helix transmembrane proteins"/>
    <property type="match status" value="1"/>
</dbReference>
<feature type="transmembrane region" description="Helical" evidence="9">
    <location>
        <begin position="205"/>
        <end position="227"/>
    </location>
</feature>
<dbReference type="GO" id="GO:0006954">
    <property type="term" value="P:inflammatory response"/>
    <property type="evidence" value="ECO:0007669"/>
    <property type="project" value="TreeGrafter"/>
</dbReference>
<dbReference type="PANTHER" id="PTHR24225:SF24">
    <property type="entry name" value="G-PROTEIN COUPLED RECEPTORS FAMILY 1 PROFILE DOMAIN-CONTAINING PROTEIN"/>
    <property type="match status" value="1"/>
</dbReference>
<reference evidence="11" key="3">
    <citation type="submission" date="2025-09" db="UniProtKB">
        <authorList>
            <consortium name="Ensembl"/>
        </authorList>
    </citation>
    <scope>IDENTIFICATION</scope>
</reference>
<feature type="transmembrane region" description="Helical" evidence="9">
    <location>
        <begin position="144"/>
        <end position="167"/>
    </location>
</feature>
<name>H3A7A5_LATCH</name>
<keyword evidence="6" id="KW-0675">Receptor</keyword>
<comment type="subcellular location">
    <subcellularLocation>
        <location evidence="1">Membrane</location>
        <topology evidence="1">Multi-pass membrane protein</topology>
    </subcellularLocation>
</comment>
<dbReference type="PROSITE" id="PS50262">
    <property type="entry name" value="G_PROTEIN_RECEP_F1_2"/>
    <property type="match status" value="1"/>
</dbReference>
<feature type="transmembrane region" description="Helical" evidence="9">
    <location>
        <begin position="285"/>
        <end position="306"/>
    </location>
</feature>
<dbReference type="Ensembl" id="ENSLACT00000005574.1">
    <property type="protein sequence ID" value="ENSLACP00000005526.1"/>
    <property type="gene ID" value="ENSLACG00000004911.1"/>
</dbReference>
<evidence type="ECO:0000313" key="12">
    <source>
        <dbReference type="Proteomes" id="UP000008672"/>
    </source>
</evidence>
<evidence type="ECO:0000256" key="4">
    <source>
        <dbReference type="ARBA" id="ARBA00023040"/>
    </source>
</evidence>
<dbReference type="OMA" id="SIAYTNC"/>
<sequence length="352" mass="39969">MDMTTLSAQPGNNFTNRSTFVLEVQSNSIVNIFFIIGGTFIFILGVVGNGAVVWMMGFQMKLTKTSTWFLNLAVADFLCLLTLPLRIAYGALKTWPFGAVLCKMEIFVTFVSMYASVLFLTAISVSRCLAVKRPLWYRTRWTPLFSFMICVTLWLTSMILSTPYLFFTNLITGSNKTSCTVSYSLGEVAWNPLTDTVIRHQVSAVVARFFLGFLIPGAIIIASYITIGTKLKKKTINKSSKLYKITMATVLAFFICWFPFHVFNLFIALFSWFNGKVHHNFFIGYPLVFFFAYLNSCLNPILYSFIGKGFSRRFWHSLGSTFEQVFNDDFLHSSKSKSGRSLQLLKKEPTKT</sequence>
<dbReference type="GO" id="GO:0007204">
    <property type="term" value="P:positive regulation of cytosolic calcium ion concentration"/>
    <property type="evidence" value="ECO:0007669"/>
    <property type="project" value="TreeGrafter"/>
</dbReference>
<dbReference type="PANTHER" id="PTHR24225">
    <property type="entry name" value="CHEMOTACTIC RECEPTOR"/>
    <property type="match status" value="1"/>
</dbReference>
<dbReference type="GO" id="GO:0004930">
    <property type="term" value="F:G protein-coupled receptor activity"/>
    <property type="evidence" value="ECO:0007669"/>
    <property type="project" value="UniProtKB-KW"/>
</dbReference>
<evidence type="ECO:0000256" key="5">
    <source>
        <dbReference type="ARBA" id="ARBA00023136"/>
    </source>
</evidence>
<dbReference type="InterPro" id="IPR000826">
    <property type="entry name" value="Formyl_rcpt-rel"/>
</dbReference>
<dbReference type="EMBL" id="AFYH01158779">
    <property type="status" value="NOT_ANNOTATED_CDS"/>
    <property type="molecule type" value="Genomic_DNA"/>
</dbReference>
<dbReference type="GO" id="GO:0007200">
    <property type="term" value="P:phospholipase C-activating G protein-coupled receptor signaling pathway"/>
    <property type="evidence" value="ECO:0007669"/>
    <property type="project" value="TreeGrafter"/>
</dbReference>
<feature type="transmembrane region" description="Helical" evidence="9">
    <location>
        <begin position="32"/>
        <end position="56"/>
    </location>
</feature>
<accession>H3A7A5</accession>
<keyword evidence="3 9" id="KW-1133">Transmembrane helix</keyword>